<keyword evidence="3" id="KW-1185">Reference proteome</keyword>
<protein>
    <recommendedName>
        <fullName evidence="1">TPM domain-containing protein</fullName>
    </recommendedName>
</protein>
<dbReference type="AlphaFoldDB" id="A0A1B8Q9Y7"/>
<dbReference type="EMBL" id="LZNA01000067">
    <property type="protein sequence ID" value="OBX75927.1"/>
    <property type="molecule type" value="Genomic_DNA"/>
</dbReference>
<comment type="caution">
    <text evidence="2">The sequence shown here is derived from an EMBL/GenBank/DDBJ whole genome shotgun (WGS) entry which is preliminary data.</text>
</comment>
<evidence type="ECO:0000313" key="3">
    <source>
        <dbReference type="Proteomes" id="UP000092616"/>
    </source>
</evidence>
<name>A0A1B8Q9Y7_9GAMM</name>
<dbReference type="Pfam" id="PF04536">
    <property type="entry name" value="TPM_phosphatase"/>
    <property type="match status" value="1"/>
</dbReference>
<proteinExistence type="predicted"/>
<organism evidence="2 3">
    <name type="scientific">Faucicola atlantae</name>
    <dbReference type="NCBI Taxonomy" id="34059"/>
    <lineage>
        <taxon>Bacteria</taxon>
        <taxon>Pseudomonadati</taxon>
        <taxon>Pseudomonadota</taxon>
        <taxon>Gammaproteobacteria</taxon>
        <taxon>Moraxellales</taxon>
        <taxon>Moraxellaceae</taxon>
        <taxon>Faucicola</taxon>
    </lineage>
</organism>
<feature type="domain" description="TPM" evidence="1">
    <location>
        <begin position="39"/>
        <end position="154"/>
    </location>
</feature>
<evidence type="ECO:0000313" key="2">
    <source>
        <dbReference type="EMBL" id="OBX75927.1"/>
    </source>
</evidence>
<accession>A0A1B8Q9Y7</accession>
<dbReference type="PANTHER" id="PTHR30373">
    <property type="entry name" value="UPF0603 PROTEIN YGCG"/>
    <property type="match status" value="1"/>
</dbReference>
<dbReference type="InterPro" id="IPR007621">
    <property type="entry name" value="TPM_dom"/>
</dbReference>
<sequence length="186" mass="21220">MTDSNLPPSSSSQVSNAQPKPSWARWWRQVAFVPMRHSHWLPKSAQDTLTQAVAQAEAGHRGEIVLVVENTLPLKMAHRYDCWDRALELFGRYRVWDTADNTGVLVYLNVCERRLEIVADRGISRHVVDSTWQAMCDRAISGIRAKHQVTALTELLHSIGEILRQHYRLADDPQGNELPDTVVFIR</sequence>
<dbReference type="Gene3D" id="3.10.310.50">
    <property type="match status" value="1"/>
</dbReference>
<dbReference type="Proteomes" id="UP000092616">
    <property type="component" value="Unassembled WGS sequence"/>
</dbReference>
<gene>
    <name evidence="2" type="ORF">A9306_01480</name>
</gene>
<dbReference type="PANTHER" id="PTHR30373:SF8">
    <property type="entry name" value="BLL7265 PROTEIN"/>
    <property type="match status" value="1"/>
</dbReference>
<reference evidence="2 3" key="1">
    <citation type="submission" date="2016-06" db="EMBL/GenBank/DDBJ databases">
        <title>Draft genome of Moraxella atlantae CCUG 59586.</title>
        <authorList>
            <person name="Salva-Serra F."/>
            <person name="Engstrom-Jakobsson H."/>
            <person name="Thorell K."/>
            <person name="Gonzales-Siles L."/>
            <person name="Karlsson R."/>
            <person name="Boulund F."/>
            <person name="Engstrand L."/>
            <person name="Kristiansson E."/>
            <person name="Moore E."/>
        </authorList>
    </citation>
    <scope>NUCLEOTIDE SEQUENCE [LARGE SCALE GENOMIC DNA]</scope>
    <source>
        <strain evidence="2 3">CCUG 59586</strain>
    </source>
</reference>
<dbReference type="RefSeq" id="WP_067338383.1">
    <property type="nucleotide sequence ID" value="NZ_LZNA01000067.1"/>
</dbReference>
<evidence type="ECO:0000259" key="1">
    <source>
        <dbReference type="Pfam" id="PF04536"/>
    </source>
</evidence>